<sequence length="227" mass="25088">MSSPGPSSSIFPSSIPLFLPVMTPHPSAFTAVQPSTLLHHAIHPSSPMPQQILHYSWTTPAITVTDALDATGYNFEFHSPALPSPMNLTMDTISSASQEQNPPMQIHDLIMSPEQIRRQSFSSSSSSPQTGMPRRKPLKDLDRSSAEFIEHRRVKNEKARRSRDTKRWTQQAIDARVKALEEENACLRQAMMSIGAELASLRQLQIAQQTAAQFPAASAAQWSSSKV</sequence>
<feature type="region of interest" description="Disordered" evidence="7">
    <location>
        <begin position="116"/>
        <end position="146"/>
    </location>
</feature>
<accession>A0A2A6CMG7</accession>
<protein>
    <submittedName>
        <fullName evidence="8">BZIP domain-containing protein</fullName>
    </submittedName>
</protein>
<dbReference type="GO" id="GO:0000978">
    <property type="term" value="F:RNA polymerase II cis-regulatory region sequence-specific DNA binding"/>
    <property type="evidence" value="ECO:0000318"/>
    <property type="project" value="GO_Central"/>
</dbReference>
<feature type="coiled-coil region" evidence="6">
    <location>
        <begin position="170"/>
        <end position="197"/>
    </location>
</feature>
<dbReference type="InterPro" id="IPR004827">
    <property type="entry name" value="bZIP"/>
</dbReference>
<dbReference type="InterPro" id="IPR046347">
    <property type="entry name" value="bZIP_sf"/>
</dbReference>
<keyword evidence="4" id="KW-0804">Transcription</keyword>
<accession>A0A8R1YBC4</accession>
<evidence type="ECO:0000313" key="8">
    <source>
        <dbReference type="EnsemblMetazoa" id="PPA07189.1"/>
    </source>
</evidence>
<evidence type="ECO:0000256" key="4">
    <source>
        <dbReference type="ARBA" id="ARBA00023163"/>
    </source>
</evidence>
<dbReference type="PANTHER" id="PTHR11988:SF27">
    <property type="entry name" value="GH27708P"/>
    <property type="match status" value="1"/>
</dbReference>
<evidence type="ECO:0000256" key="1">
    <source>
        <dbReference type="ARBA" id="ARBA00004123"/>
    </source>
</evidence>
<evidence type="ECO:0000256" key="5">
    <source>
        <dbReference type="ARBA" id="ARBA00023242"/>
    </source>
</evidence>
<keyword evidence="9" id="KW-1185">Reference proteome</keyword>
<dbReference type="EnsemblMetazoa" id="PPA07189.1">
    <property type="protein sequence ID" value="PPA07189.1"/>
    <property type="gene ID" value="WBGene00096743"/>
</dbReference>
<dbReference type="AlphaFoldDB" id="A0A2A6CMG7"/>
<evidence type="ECO:0000256" key="6">
    <source>
        <dbReference type="SAM" id="Coils"/>
    </source>
</evidence>
<dbReference type="Proteomes" id="UP000005239">
    <property type="component" value="Unassembled WGS sequence"/>
</dbReference>
<dbReference type="GO" id="GO:0000981">
    <property type="term" value="F:DNA-binding transcription factor activity, RNA polymerase II-specific"/>
    <property type="evidence" value="ECO:0000318"/>
    <property type="project" value="GO_Central"/>
</dbReference>
<evidence type="ECO:0000256" key="3">
    <source>
        <dbReference type="ARBA" id="ARBA00023125"/>
    </source>
</evidence>
<dbReference type="GO" id="GO:0006357">
    <property type="term" value="P:regulation of transcription by RNA polymerase II"/>
    <property type="evidence" value="ECO:0000318"/>
    <property type="project" value="GO_Central"/>
</dbReference>
<organism evidence="8 9">
    <name type="scientific">Pristionchus pacificus</name>
    <name type="common">Parasitic nematode worm</name>
    <dbReference type="NCBI Taxonomy" id="54126"/>
    <lineage>
        <taxon>Eukaryota</taxon>
        <taxon>Metazoa</taxon>
        <taxon>Ecdysozoa</taxon>
        <taxon>Nematoda</taxon>
        <taxon>Chromadorea</taxon>
        <taxon>Rhabditida</taxon>
        <taxon>Rhabditina</taxon>
        <taxon>Diplogasteromorpha</taxon>
        <taxon>Diplogasteroidea</taxon>
        <taxon>Neodiplogasteridae</taxon>
        <taxon>Pristionchus</taxon>
    </lineage>
</organism>
<dbReference type="Gene3D" id="1.20.5.170">
    <property type="match status" value="1"/>
</dbReference>
<name>A0A2A6CMG7_PRIPA</name>
<dbReference type="InterPro" id="IPR040223">
    <property type="entry name" value="PAR_bZIP"/>
</dbReference>
<keyword evidence="2" id="KW-0805">Transcription regulation</keyword>
<evidence type="ECO:0000256" key="7">
    <source>
        <dbReference type="SAM" id="MobiDB-lite"/>
    </source>
</evidence>
<reference evidence="9" key="1">
    <citation type="journal article" date="2008" name="Nat. Genet.">
        <title>The Pristionchus pacificus genome provides a unique perspective on nematode lifestyle and parasitism.</title>
        <authorList>
            <person name="Dieterich C."/>
            <person name="Clifton S.W."/>
            <person name="Schuster L.N."/>
            <person name="Chinwalla A."/>
            <person name="Delehaunty K."/>
            <person name="Dinkelacker I."/>
            <person name="Fulton L."/>
            <person name="Fulton R."/>
            <person name="Godfrey J."/>
            <person name="Minx P."/>
            <person name="Mitreva M."/>
            <person name="Roeseler W."/>
            <person name="Tian H."/>
            <person name="Witte H."/>
            <person name="Yang S.P."/>
            <person name="Wilson R.K."/>
            <person name="Sommer R.J."/>
        </authorList>
    </citation>
    <scope>NUCLEOTIDE SEQUENCE [LARGE SCALE GENOMIC DNA]</scope>
    <source>
        <strain evidence="9">PS312</strain>
    </source>
</reference>
<keyword evidence="5" id="KW-0539">Nucleus</keyword>
<keyword evidence="6" id="KW-0175">Coiled coil</keyword>
<dbReference type="GO" id="GO:0005634">
    <property type="term" value="C:nucleus"/>
    <property type="evidence" value="ECO:0000318"/>
    <property type="project" value="GO_Central"/>
</dbReference>
<evidence type="ECO:0000256" key="2">
    <source>
        <dbReference type="ARBA" id="ARBA00023015"/>
    </source>
</evidence>
<reference evidence="8" key="2">
    <citation type="submission" date="2022-06" db="UniProtKB">
        <authorList>
            <consortium name="EnsemblMetazoa"/>
        </authorList>
    </citation>
    <scope>IDENTIFICATION</scope>
    <source>
        <strain evidence="8">PS312</strain>
    </source>
</reference>
<evidence type="ECO:0000313" key="9">
    <source>
        <dbReference type="Proteomes" id="UP000005239"/>
    </source>
</evidence>
<keyword evidence="3" id="KW-0238">DNA-binding</keyword>
<dbReference type="PANTHER" id="PTHR11988">
    <property type="entry name" value="THYROTROPH EMBRYONIC FACTOR RELATED"/>
    <property type="match status" value="1"/>
</dbReference>
<dbReference type="SUPFAM" id="SSF57959">
    <property type="entry name" value="Leucine zipper domain"/>
    <property type="match status" value="1"/>
</dbReference>
<proteinExistence type="predicted"/>
<comment type="subcellular location">
    <subcellularLocation>
        <location evidence="1">Nucleus</location>
    </subcellularLocation>
</comment>
<gene>
    <name evidence="8" type="primary">WBGene00096743</name>
</gene>
<dbReference type="Pfam" id="PF07716">
    <property type="entry name" value="bZIP_2"/>
    <property type="match status" value="1"/>
</dbReference>